<gene>
    <name evidence="2" type="ORF">CTheo_6802</name>
</gene>
<reference evidence="2 3" key="1">
    <citation type="journal article" date="2019" name="Fungal Biol. Biotechnol.">
        <title>Draft genome sequence of fastidious pathogen Ceratobasidium theobromae, which causes vascular-streak dieback in Theobroma cacao.</title>
        <authorList>
            <person name="Ali S.S."/>
            <person name="Asman A."/>
            <person name="Shao J."/>
            <person name="Firmansyah A.P."/>
            <person name="Susilo A.W."/>
            <person name="Rosmana A."/>
            <person name="McMahon P."/>
            <person name="Junaid M."/>
            <person name="Guest D."/>
            <person name="Kheng T.Y."/>
            <person name="Meinhardt L.W."/>
            <person name="Bailey B.A."/>
        </authorList>
    </citation>
    <scope>NUCLEOTIDE SEQUENCE [LARGE SCALE GENOMIC DNA]</scope>
    <source>
        <strain evidence="2 3">CT2</strain>
    </source>
</reference>
<dbReference type="AlphaFoldDB" id="A0A5N5QEL6"/>
<dbReference type="EMBL" id="SSOP01000232">
    <property type="protein sequence ID" value="KAB5589767.1"/>
    <property type="molecule type" value="Genomic_DNA"/>
</dbReference>
<feature type="compositionally biased region" description="Polar residues" evidence="1">
    <location>
        <begin position="174"/>
        <end position="187"/>
    </location>
</feature>
<proteinExistence type="predicted"/>
<keyword evidence="3" id="KW-1185">Reference proteome</keyword>
<evidence type="ECO:0000256" key="1">
    <source>
        <dbReference type="SAM" id="MobiDB-lite"/>
    </source>
</evidence>
<feature type="compositionally biased region" description="Polar residues" evidence="1">
    <location>
        <begin position="1"/>
        <end position="22"/>
    </location>
</feature>
<accession>A0A5N5QEL6</accession>
<organism evidence="2 3">
    <name type="scientific">Ceratobasidium theobromae</name>
    <dbReference type="NCBI Taxonomy" id="1582974"/>
    <lineage>
        <taxon>Eukaryota</taxon>
        <taxon>Fungi</taxon>
        <taxon>Dikarya</taxon>
        <taxon>Basidiomycota</taxon>
        <taxon>Agaricomycotina</taxon>
        <taxon>Agaricomycetes</taxon>
        <taxon>Cantharellales</taxon>
        <taxon>Ceratobasidiaceae</taxon>
        <taxon>Ceratobasidium</taxon>
    </lineage>
</organism>
<protein>
    <submittedName>
        <fullName evidence="2">Uncharacterized protein</fullName>
    </submittedName>
</protein>
<evidence type="ECO:0000313" key="3">
    <source>
        <dbReference type="Proteomes" id="UP000383932"/>
    </source>
</evidence>
<dbReference type="Proteomes" id="UP000383932">
    <property type="component" value="Unassembled WGS sequence"/>
</dbReference>
<feature type="region of interest" description="Disordered" evidence="1">
    <location>
        <begin position="1"/>
        <end position="52"/>
    </location>
</feature>
<dbReference type="OrthoDB" id="3166172at2759"/>
<feature type="compositionally biased region" description="Basic residues" evidence="1">
    <location>
        <begin position="123"/>
        <end position="153"/>
    </location>
</feature>
<comment type="caution">
    <text evidence="2">The sequence shown here is derived from an EMBL/GenBank/DDBJ whole genome shotgun (WGS) entry which is preliminary data.</text>
</comment>
<evidence type="ECO:0000313" key="2">
    <source>
        <dbReference type="EMBL" id="KAB5589767.1"/>
    </source>
</evidence>
<feature type="compositionally biased region" description="Polar residues" evidence="1">
    <location>
        <begin position="35"/>
        <end position="51"/>
    </location>
</feature>
<sequence length="889" mass="99251">MNQELIQNKFPTLQRSGATVSASGVPGSSARPSLAPNQQSHSRAIQIQSISRPLFEEGTEGPNIGTFTNDDQFLISESTVRGKYPKQQLVAPILTHRASAPPLKDYDARIMRLPRKTSLALGKLKRKKKSRKGRKTNEQKRRRSLSPRRRTSRIRVPPPPPAPKPRSARPLSPDTRNWSEASAQTPELSLRKPAPFLFRRARKTAFQEAQLPSATPTPPPDNQNSRLALDTIAQGIFRLDPPLARYSLRSTPLFLARNLRDGWAGKVWAWDKAGIQKGGAITAHKEHLRLSQERLEGYMAQVVRQRSRDTLADISQASLPRTFCIKLKSFELMDLARMGVPDYTKLAAALYINNPSGDPLVFDLGESIIDIPPSTSNFFPSLHRIPPLEACDMKVARPNTLVPFFVKTTGDDAYTVSLRALSLPGGIAYVDLFFYDFTDKAGSAVTWGASAASRLYTRIELVGPNASLSGYAASTQRTQLTWLRSIIDPVSFQNTSAPTEHQHQAFLHTQIEWGVDSAARLPYARVSKLPPLRPRPPPPDTQMIYWLSVQGEACVFVQTMQPWMCALCSICAPFPSLHILRVHIERAHPQAEVTIGKEQRGPHTNKRSVEIKVILPPVSVELVSDDEIEIPERVAPSTRIGALLAAQYDHRPSPPNLDMSLHISATPPLAPALTPDMPEPWHDEEPRVSNVDLTAAETESVKEEDESFTIPVLQAYEPITRLESRTPEPSLGSPLRPVANRTGFLHGYSSRINNYGRIYDVLRELPVKTFGVLAEQVVACEEELFVKEATYGSRAGIKAGSERGRLLAALWARWMVTNRNKFIRNPSECINRFLESIYVGIIADHVGQEHLQGFLLSMVARRFITSKQAAAFMKKFKRYIESRDQHPTE</sequence>
<name>A0A5N5QEL6_9AGAM</name>
<feature type="region of interest" description="Disordered" evidence="1">
    <location>
        <begin position="117"/>
        <end position="194"/>
    </location>
</feature>